<keyword evidence="1" id="KW-0378">Hydrolase</keyword>
<feature type="domain" description="GH26" evidence="3">
    <location>
        <begin position="1"/>
        <end position="63"/>
    </location>
</feature>
<dbReference type="PROSITE" id="PS51764">
    <property type="entry name" value="GH26"/>
    <property type="match status" value="1"/>
</dbReference>
<dbReference type="InterPro" id="IPR022790">
    <property type="entry name" value="GH26_dom"/>
</dbReference>
<sequence length="77" mass="8990">MVALSECGNVADMGAQWEAGAKWLYFMPWYDYNHDQSEDYAHTHANIAWWKKTFACEAVLTRVRTAFRPVYEVKTLV</sequence>
<dbReference type="AlphaFoldDB" id="Q2YI69"/>
<dbReference type="EMBL" id="AM050336">
    <property type="protein sequence ID" value="CAJ19134.1"/>
    <property type="molecule type" value="Genomic_DNA"/>
</dbReference>
<dbReference type="GO" id="GO:0004553">
    <property type="term" value="F:hydrolase activity, hydrolyzing O-glycosyl compounds"/>
    <property type="evidence" value="ECO:0007669"/>
    <property type="project" value="InterPro"/>
</dbReference>
<keyword evidence="2" id="KW-0326">Glycosidase</keyword>
<protein>
    <submittedName>
        <fullName evidence="4">Putative beta-1,4-endogluconase</fullName>
    </submittedName>
</protein>
<organism evidence="4">
    <name type="scientific">unidentified microorganism</name>
    <dbReference type="NCBI Taxonomy" id="81726"/>
    <lineage>
        <taxon>unclassified sequences</taxon>
        <taxon>environmental samples</taxon>
    </lineage>
</organism>
<reference evidence="4" key="1">
    <citation type="journal article" date="2005" name="Environ. Microbiol.">
        <title>Novel hydrolase diversity retrieved from a metagenome library of bovine rumen microflora.</title>
        <authorList>
            <person name="Ferrer M."/>
            <person name="Golyshina O.V."/>
            <person name="Chernikova T.N."/>
            <person name="Khachane A.N."/>
            <person name="Reyes-Duarte D."/>
            <person name="Santos V.A.P.M.D."/>
            <person name="Strompl C."/>
            <person name="Elborough K."/>
            <person name="Jarvis G."/>
            <person name="Neef A."/>
            <person name="Yakimov M.M."/>
            <person name="Timmis K.N."/>
            <person name="Golyshin P.N."/>
        </authorList>
    </citation>
    <scope>NUCLEOTIDE SEQUENCE</scope>
</reference>
<name>Q2YI69_9ZZZZ</name>
<dbReference type="Gene3D" id="3.20.20.80">
    <property type="entry name" value="Glycosidases"/>
    <property type="match status" value="1"/>
</dbReference>
<evidence type="ECO:0000259" key="3">
    <source>
        <dbReference type="PROSITE" id="PS51764"/>
    </source>
</evidence>
<evidence type="ECO:0000313" key="4">
    <source>
        <dbReference type="EMBL" id="CAJ19134.1"/>
    </source>
</evidence>
<proteinExistence type="predicted"/>
<accession>Q2YI69</accession>
<evidence type="ECO:0000256" key="2">
    <source>
        <dbReference type="ARBA" id="ARBA00023295"/>
    </source>
</evidence>
<evidence type="ECO:0000256" key="1">
    <source>
        <dbReference type="ARBA" id="ARBA00022801"/>
    </source>
</evidence>